<feature type="domain" description="SCAN box" evidence="1">
    <location>
        <begin position="34"/>
        <end position="119"/>
    </location>
</feature>
<protein>
    <recommendedName>
        <fullName evidence="1">SCAN box domain-containing protein</fullName>
    </recommendedName>
</protein>
<dbReference type="SUPFAM" id="SSF47353">
    <property type="entry name" value="Retrovirus capsid dimerization domain-like"/>
    <property type="match status" value="1"/>
</dbReference>
<keyword evidence="3" id="KW-1185">Reference proteome</keyword>
<dbReference type="InterPro" id="IPR038269">
    <property type="entry name" value="SCAN_sf"/>
</dbReference>
<comment type="caution">
    <text evidence="2">The sequence shown here is derived from an EMBL/GenBank/DDBJ whole genome shotgun (WGS) entry which is preliminary data.</text>
</comment>
<accession>A0AAE1GP94</accession>
<dbReference type="Pfam" id="PF02023">
    <property type="entry name" value="SCAN"/>
    <property type="match status" value="1"/>
</dbReference>
<evidence type="ECO:0000313" key="2">
    <source>
        <dbReference type="EMBL" id="KAK3895697.1"/>
    </source>
</evidence>
<name>A0AAE1GP94_PETCI</name>
<reference evidence="2" key="1">
    <citation type="submission" date="2023-10" db="EMBL/GenBank/DDBJ databases">
        <title>Genome assemblies of two species of porcelain crab, Petrolisthes cinctipes and Petrolisthes manimaculis (Anomura: Porcellanidae).</title>
        <authorList>
            <person name="Angst P."/>
        </authorList>
    </citation>
    <scope>NUCLEOTIDE SEQUENCE</scope>
    <source>
        <strain evidence="2">PB745_01</strain>
        <tissue evidence="2">Gill</tissue>
    </source>
</reference>
<proteinExistence type="predicted"/>
<gene>
    <name evidence="2" type="ORF">Pcinc_000620</name>
</gene>
<evidence type="ECO:0000259" key="1">
    <source>
        <dbReference type="Pfam" id="PF02023"/>
    </source>
</evidence>
<dbReference type="InterPro" id="IPR003309">
    <property type="entry name" value="SCAN_dom"/>
</dbReference>
<sequence>MDLSGQENTGPSPDQSKDYDVVKDLILKAYELVPEAYRVKFRTTYKQEKKSHVEYAKTKEDQLDLWVQFKNIGGDFEKFKQVILLEDFKRCIRKDISVHLDERKIETLAEGAVLADEYALTH</sequence>
<dbReference type="PANTHER" id="PTHR46888">
    <property type="entry name" value="ZINC KNUCKLE DOMAINCONTAINING PROTEIN-RELATED"/>
    <property type="match status" value="1"/>
</dbReference>
<dbReference type="Proteomes" id="UP001286313">
    <property type="component" value="Unassembled WGS sequence"/>
</dbReference>
<dbReference type="AlphaFoldDB" id="A0AAE1GP94"/>
<dbReference type="Gene3D" id="1.10.4020.10">
    <property type="entry name" value="DNA breaking-rejoining enzymes"/>
    <property type="match status" value="1"/>
</dbReference>
<evidence type="ECO:0000313" key="3">
    <source>
        <dbReference type="Proteomes" id="UP001286313"/>
    </source>
</evidence>
<dbReference type="PANTHER" id="PTHR46888:SF13">
    <property type="entry name" value="RIBONUCLEASE H"/>
    <property type="match status" value="1"/>
</dbReference>
<organism evidence="2 3">
    <name type="scientific">Petrolisthes cinctipes</name>
    <name type="common">Flat porcelain crab</name>
    <dbReference type="NCBI Taxonomy" id="88211"/>
    <lineage>
        <taxon>Eukaryota</taxon>
        <taxon>Metazoa</taxon>
        <taxon>Ecdysozoa</taxon>
        <taxon>Arthropoda</taxon>
        <taxon>Crustacea</taxon>
        <taxon>Multicrustacea</taxon>
        <taxon>Malacostraca</taxon>
        <taxon>Eumalacostraca</taxon>
        <taxon>Eucarida</taxon>
        <taxon>Decapoda</taxon>
        <taxon>Pleocyemata</taxon>
        <taxon>Anomura</taxon>
        <taxon>Galatheoidea</taxon>
        <taxon>Porcellanidae</taxon>
        <taxon>Petrolisthes</taxon>
    </lineage>
</organism>
<dbReference type="EMBL" id="JAWQEG010000033">
    <property type="protein sequence ID" value="KAK3895697.1"/>
    <property type="molecule type" value="Genomic_DNA"/>
</dbReference>